<proteinExistence type="predicted"/>
<dbReference type="OrthoDB" id="5195380at2"/>
<sequence>MFKLIQRKRSDDRSNFIDDVLRGKATLDQIDDYIDRWHDAPDGSPAASVELHEFLGMTWEEYRLWGERPESLRFTVAARRANKPVSDILRSDRALGAAARSSSKTDAELVLTWLKSRGRIGKIAD</sequence>
<dbReference type="RefSeq" id="WP_157517443.1">
    <property type="nucleotide sequence ID" value="NZ_LRMV01000007.1"/>
</dbReference>
<reference evidence="2" key="1">
    <citation type="submission" date="2016-06" db="EMBL/GenBank/DDBJ databases">
        <authorList>
            <person name="Varghese N."/>
            <person name="Submissions Spin"/>
        </authorList>
    </citation>
    <scope>NUCLEOTIDE SEQUENCE [LARGE SCALE GENOMIC DNA]</scope>
    <source>
        <strain evidence="2">DSM 44983</strain>
    </source>
</reference>
<organism evidence="1 2">
    <name type="scientific">Micromonospora rifamycinica</name>
    <dbReference type="NCBI Taxonomy" id="291594"/>
    <lineage>
        <taxon>Bacteria</taxon>
        <taxon>Bacillati</taxon>
        <taxon>Actinomycetota</taxon>
        <taxon>Actinomycetes</taxon>
        <taxon>Micromonosporales</taxon>
        <taxon>Micromonosporaceae</taxon>
        <taxon>Micromonospora</taxon>
    </lineage>
</organism>
<name>A0A1C5IJT0_9ACTN</name>
<protein>
    <submittedName>
        <fullName evidence="1">Uncharacterized protein</fullName>
    </submittedName>
</protein>
<dbReference type="AlphaFoldDB" id="A0A1C5IJT0"/>
<gene>
    <name evidence="1" type="ORF">GA0070623_2631</name>
</gene>
<accession>A0A1C5IJT0</accession>
<dbReference type="EMBL" id="LT607752">
    <property type="protein sequence ID" value="SCG58628.1"/>
    <property type="molecule type" value="Genomic_DNA"/>
</dbReference>
<evidence type="ECO:0000313" key="2">
    <source>
        <dbReference type="Proteomes" id="UP000198226"/>
    </source>
</evidence>
<dbReference type="Proteomes" id="UP000198226">
    <property type="component" value="Chromosome I"/>
</dbReference>
<keyword evidence="2" id="KW-1185">Reference proteome</keyword>
<evidence type="ECO:0000313" key="1">
    <source>
        <dbReference type="EMBL" id="SCG58628.1"/>
    </source>
</evidence>